<dbReference type="Pfam" id="PF00106">
    <property type="entry name" value="adh_short"/>
    <property type="match status" value="1"/>
</dbReference>
<evidence type="ECO:0000313" key="2">
    <source>
        <dbReference type="Proteomes" id="UP000483379"/>
    </source>
</evidence>
<reference evidence="1 2" key="1">
    <citation type="submission" date="2020-02" db="EMBL/GenBank/DDBJ databases">
        <title>Genome sequences of Thiorhodococcus mannitoliphagus and Thiorhodococcus minor, purple sulfur photosynthetic bacteria in the gammaproteobacterial family, Chromatiaceae.</title>
        <authorList>
            <person name="Aviles F.A."/>
            <person name="Meyer T.E."/>
            <person name="Kyndt J.A."/>
        </authorList>
    </citation>
    <scope>NUCLEOTIDE SEQUENCE [LARGE SCALE GENOMIC DNA]</scope>
    <source>
        <strain evidence="1 2">DSM 11518</strain>
    </source>
</reference>
<dbReference type="Gene3D" id="3.40.50.720">
    <property type="entry name" value="NAD(P)-binding Rossmann-like Domain"/>
    <property type="match status" value="1"/>
</dbReference>
<accession>A0A6M0K913</accession>
<protein>
    <submittedName>
        <fullName evidence="1">SDR family NAD(P)-dependent oxidoreductase</fullName>
    </submittedName>
</protein>
<keyword evidence="2" id="KW-1185">Reference proteome</keyword>
<dbReference type="Proteomes" id="UP000483379">
    <property type="component" value="Unassembled WGS sequence"/>
</dbReference>
<dbReference type="AlphaFoldDB" id="A0A6M0K913"/>
<comment type="caution">
    <text evidence="1">The sequence shown here is derived from an EMBL/GenBank/DDBJ whole genome shotgun (WGS) entry which is preliminary data.</text>
</comment>
<dbReference type="SUPFAM" id="SSF51735">
    <property type="entry name" value="NAD(P)-binding Rossmann-fold domains"/>
    <property type="match status" value="1"/>
</dbReference>
<organism evidence="1 2">
    <name type="scientific">Thiorhodococcus minor</name>
    <dbReference type="NCBI Taxonomy" id="57489"/>
    <lineage>
        <taxon>Bacteria</taxon>
        <taxon>Pseudomonadati</taxon>
        <taxon>Pseudomonadota</taxon>
        <taxon>Gammaproteobacteria</taxon>
        <taxon>Chromatiales</taxon>
        <taxon>Chromatiaceae</taxon>
        <taxon>Thiorhodococcus</taxon>
    </lineage>
</organism>
<proteinExistence type="predicted"/>
<gene>
    <name evidence="1" type="ORF">G3446_24285</name>
</gene>
<evidence type="ECO:0000313" key="1">
    <source>
        <dbReference type="EMBL" id="NEV64945.1"/>
    </source>
</evidence>
<name>A0A6M0K913_9GAMM</name>
<dbReference type="InterPro" id="IPR002347">
    <property type="entry name" value="SDR_fam"/>
</dbReference>
<sequence>MTEADQTPVAIVKGGAQGIGRALTQHFLSAGWRVLVLDRDTEAMDDLEASLKHRDQMT</sequence>
<dbReference type="EMBL" id="JAAIJQ010000126">
    <property type="protein sequence ID" value="NEV64945.1"/>
    <property type="molecule type" value="Genomic_DNA"/>
</dbReference>
<dbReference type="InterPro" id="IPR036291">
    <property type="entry name" value="NAD(P)-bd_dom_sf"/>
</dbReference>
<dbReference type="RefSeq" id="WP_164456189.1">
    <property type="nucleotide sequence ID" value="NZ_JAAIJQ010000126.1"/>
</dbReference>